<dbReference type="FunFam" id="1.10.420.10:FF:000004">
    <property type="entry name" value="Catalase-peroxidase"/>
    <property type="match status" value="1"/>
</dbReference>
<keyword evidence="6 10" id="KW-0376">Hydrogen peroxide</keyword>
<evidence type="ECO:0000256" key="11">
    <source>
        <dbReference type="RuleBase" id="RU003451"/>
    </source>
</evidence>
<dbReference type="GO" id="GO:0005829">
    <property type="term" value="C:cytosol"/>
    <property type="evidence" value="ECO:0007669"/>
    <property type="project" value="TreeGrafter"/>
</dbReference>
<evidence type="ECO:0000256" key="1">
    <source>
        <dbReference type="ARBA" id="ARBA00022559"/>
    </source>
</evidence>
<protein>
    <recommendedName>
        <fullName evidence="10 11">Catalase-peroxidase</fullName>
        <shortName evidence="10">CP</shortName>
        <ecNumber evidence="10 11">1.11.1.21</ecNumber>
    </recommendedName>
    <alternativeName>
        <fullName evidence="10">Peroxidase/catalase</fullName>
    </alternativeName>
</protein>
<dbReference type="NCBIfam" id="TIGR00198">
    <property type="entry name" value="cat_per_HPI"/>
    <property type="match status" value="1"/>
</dbReference>
<gene>
    <name evidence="10 13" type="primary">katG</name>
    <name evidence="13" type="ORF">GCM10017635_02000</name>
</gene>
<keyword evidence="2 10" id="KW-0349">Heme</keyword>
<dbReference type="SUPFAM" id="SSF48113">
    <property type="entry name" value="Heme-dependent peroxidases"/>
    <property type="match status" value="2"/>
</dbReference>
<dbReference type="EMBL" id="BSFH01000005">
    <property type="protein sequence ID" value="GLK62732.1"/>
    <property type="molecule type" value="Genomic_DNA"/>
</dbReference>
<dbReference type="Pfam" id="PF00141">
    <property type="entry name" value="peroxidase"/>
    <property type="match status" value="2"/>
</dbReference>
<reference evidence="13" key="2">
    <citation type="submission" date="2023-01" db="EMBL/GenBank/DDBJ databases">
        <authorList>
            <person name="Sun Q."/>
            <person name="Evtushenko L."/>
        </authorList>
    </citation>
    <scope>NUCLEOTIDE SEQUENCE</scope>
    <source>
        <strain evidence="13">VKM B-2222</strain>
    </source>
</reference>
<evidence type="ECO:0000256" key="10">
    <source>
        <dbReference type="HAMAP-Rule" id="MF_01961"/>
    </source>
</evidence>
<feature type="cross-link" description="Tryptophyl-tyrosyl-methioninium (Tyr-Met) (with Trp-97)" evidence="10">
    <location>
        <begin position="225"/>
        <end position="251"/>
    </location>
</feature>
<dbReference type="PANTHER" id="PTHR30555">
    <property type="entry name" value="HYDROPEROXIDASE I, BIFUNCTIONAL CATALASE-PEROXIDASE"/>
    <property type="match status" value="1"/>
</dbReference>
<comment type="subunit">
    <text evidence="10">Homodimer or homotetramer.</text>
</comment>
<comment type="catalytic activity">
    <reaction evidence="8 10 11">
        <text>H2O2 + AH2 = A + 2 H2O</text>
        <dbReference type="Rhea" id="RHEA:30275"/>
        <dbReference type="ChEBI" id="CHEBI:13193"/>
        <dbReference type="ChEBI" id="CHEBI:15377"/>
        <dbReference type="ChEBI" id="CHEBI:16240"/>
        <dbReference type="ChEBI" id="CHEBI:17499"/>
        <dbReference type="EC" id="1.11.1.21"/>
    </reaction>
</comment>
<comment type="similarity">
    <text evidence="9 10 11">Belongs to the peroxidase family. Peroxidase/catalase subfamily.</text>
</comment>
<evidence type="ECO:0000256" key="4">
    <source>
        <dbReference type="ARBA" id="ARBA00023002"/>
    </source>
</evidence>
<name>A0AAD3RSC7_9RHOB</name>
<dbReference type="Gene3D" id="1.10.420.10">
    <property type="entry name" value="Peroxidase, domain 2"/>
    <property type="match status" value="2"/>
</dbReference>
<feature type="domain" description="Plant heme peroxidase family profile" evidence="12">
    <location>
        <begin position="149"/>
        <end position="431"/>
    </location>
</feature>
<dbReference type="EC" id="1.11.1.21" evidence="10 11"/>
<dbReference type="PANTHER" id="PTHR30555:SF6">
    <property type="entry name" value="CATALASE-PEROXIDASE"/>
    <property type="match status" value="1"/>
</dbReference>
<dbReference type="NCBIfam" id="NF011635">
    <property type="entry name" value="PRK15061.1"/>
    <property type="match status" value="1"/>
</dbReference>
<comment type="cofactor">
    <cofactor evidence="10">
        <name>heme b</name>
        <dbReference type="ChEBI" id="CHEBI:60344"/>
    </cofactor>
    <text evidence="10">Binds 1 heme b (iron(II)-protoporphyrin IX) group per dimer.</text>
</comment>
<comment type="caution">
    <text evidence="13">The sequence shown here is derived from an EMBL/GenBank/DDBJ whole genome shotgun (WGS) entry which is preliminary data.</text>
</comment>
<evidence type="ECO:0000313" key="13">
    <source>
        <dbReference type="EMBL" id="GLK62732.1"/>
    </source>
</evidence>
<feature type="active site" description="Proton acceptor" evidence="10">
    <location>
        <position position="98"/>
    </location>
</feature>
<dbReference type="AlphaFoldDB" id="A0AAD3RSC7"/>
<keyword evidence="14" id="KW-1185">Reference proteome</keyword>
<dbReference type="HAMAP" id="MF_01961">
    <property type="entry name" value="Catal_peroxid"/>
    <property type="match status" value="1"/>
</dbReference>
<dbReference type="InterPro" id="IPR002016">
    <property type="entry name" value="Haem_peroxidase"/>
</dbReference>
<feature type="site" description="Transition state stabilizer" evidence="10">
    <location>
        <position position="94"/>
    </location>
</feature>
<comment type="function">
    <text evidence="10">Bifunctional enzyme with both catalase and broad-spectrum peroxidase activity.</text>
</comment>
<dbReference type="GO" id="GO:0042744">
    <property type="term" value="P:hydrogen peroxide catabolic process"/>
    <property type="evidence" value="ECO:0007669"/>
    <property type="project" value="UniProtKB-KW"/>
</dbReference>
<dbReference type="CDD" id="cd08200">
    <property type="entry name" value="catalase_peroxidase_2"/>
    <property type="match status" value="1"/>
</dbReference>
<keyword evidence="3 10" id="KW-0479">Metal-binding</keyword>
<dbReference type="FunFam" id="1.10.520.10:FF:000002">
    <property type="entry name" value="Catalase-peroxidase"/>
    <property type="match status" value="1"/>
</dbReference>
<accession>A0AAD3RSC7</accession>
<comment type="caution">
    <text evidence="10">Lacks conserved residue(s) required for the propagation of feature annotation.</text>
</comment>
<keyword evidence="5 10" id="KW-0408">Iron</keyword>
<dbReference type="Gene3D" id="1.10.520.10">
    <property type="match status" value="2"/>
</dbReference>
<feature type="binding site" description="axial binding residue" evidence="10">
    <location>
        <position position="266"/>
    </location>
    <ligand>
        <name>heme b</name>
        <dbReference type="ChEBI" id="CHEBI:60344"/>
    </ligand>
    <ligandPart>
        <name>Fe</name>
        <dbReference type="ChEBI" id="CHEBI:18248"/>
    </ligandPart>
</feature>
<evidence type="ECO:0000256" key="7">
    <source>
        <dbReference type="ARBA" id="ARBA00049145"/>
    </source>
</evidence>
<dbReference type="GO" id="GO:0070301">
    <property type="term" value="P:cellular response to hydrogen peroxide"/>
    <property type="evidence" value="ECO:0007669"/>
    <property type="project" value="TreeGrafter"/>
</dbReference>
<comment type="PTM">
    <text evidence="10">Formation of the three residue Trp-Tyr-Met cross-link is important for the catalase, but not the peroxidase activity of the enzyme.</text>
</comment>
<evidence type="ECO:0000259" key="12">
    <source>
        <dbReference type="PROSITE" id="PS50873"/>
    </source>
</evidence>
<proteinExistence type="inferred from homology"/>
<reference evidence="13" key="1">
    <citation type="journal article" date="2014" name="Int. J. Syst. Evol. Microbiol.">
        <title>Complete genome sequence of Corynebacterium casei LMG S-19264T (=DSM 44701T), isolated from a smear-ripened cheese.</title>
        <authorList>
            <consortium name="US DOE Joint Genome Institute (JGI-PGF)"/>
            <person name="Walter F."/>
            <person name="Albersmeier A."/>
            <person name="Kalinowski J."/>
            <person name="Ruckert C."/>
        </authorList>
    </citation>
    <scope>NUCLEOTIDE SEQUENCE</scope>
    <source>
        <strain evidence="13">VKM B-2222</strain>
    </source>
</reference>
<keyword evidence="1 10" id="KW-0575">Peroxidase</keyword>
<evidence type="ECO:0000256" key="3">
    <source>
        <dbReference type="ARBA" id="ARBA00022723"/>
    </source>
</evidence>
<dbReference type="InterPro" id="IPR010255">
    <property type="entry name" value="Haem_peroxidase_sf"/>
</dbReference>
<dbReference type="RefSeq" id="WP_271179026.1">
    <property type="nucleotide sequence ID" value="NZ_BSFH01000005.1"/>
</dbReference>
<sequence length="724" mass="79419">MDGNNIASSGKCPVMHGANTALGTSVMDWWPNALNLDILHQHDSKTNPLRGFNYREAVKTLDVEALKADLRALINTSQDWWPADWGSYVGMFVRTAWHAAGSYRVGDGRGGANTGNQRFAPLNSWPDNVNTDKGRRLLWPIKKKYGNKISWADLIVLAGTVAYEAAGLRTYGFAFGREDIWHPEKDTYWGDEKEWLAPSDGRYDDVSKAETLSNPLAAVQMGLIYVNPEGVNGKSDPQATANQMRETFARMGMNDEETVALTAGGHTVGKCHGNGSAADLSADPEAASPEFQGLGWINTKGRGVGRNTVVSGLEGAWTTKPTEWDNGFFRMLFNHEWTLTHSPAGASQWVPISIAEEDKPVDVEDPSIRVMPMMTDADMALKVDPIYREISLRFMNDFEAFSDAFARAWFKLTHRDMGPRSRYIGPDVPSEDLIWQDPIPAGTSNYDVAGLKARIAASGLSVAELVSTAWDSARTYRGSDMRGGANGARIRLAPQKDWIGNEPGRLQKVLSVLEPLAAEFGASVADTIVLAGNLGIEQAAKAAGFDIEVPFAPGRGDATQEMTDVESFAVLEPIHDGYRNWLKADYSVSPEELMLDRTQLLGLTAPEMVVLVGGMRVLGTNHGGTRHGVFTSREGALTNDFFANLTDMANTWVPADNGTYEIRDRKTGAVKWTATRLDLVFGSNSILRSYAEVYAQDDNAEKFVNDFVAAWVKVMNADRFDLRA</sequence>
<evidence type="ECO:0000256" key="8">
    <source>
        <dbReference type="ARBA" id="ARBA00051651"/>
    </source>
</evidence>
<dbReference type="InterPro" id="IPR000763">
    <property type="entry name" value="Catalase_peroxidase"/>
</dbReference>
<organism evidence="13 14">
    <name type="scientific">Paracoccus kondratievae</name>
    <dbReference type="NCBI Taxonomy" id="135740"/>
    <lineage>
        <taxon>Bacteria</taxon>
        <taxon>Pseudomonadati</taxon>
        <taxon>Pseudomonadota</taxon>
        <taxon>Alphaproteobacteria</taxon>
        <taxon>Rhodobacterales</taxon>
        <taxon>Paracoccaceae</taxon>
        <taxon>Paracoccus</taxon>
    </lineage>
</organism>
<dbReference type="GO" id="GO:0020037">
    <property type="term" value="F:heme binding"/>
    <property type="evidence" value="ECO:0007669"/>
    <property type="project" value="InterPro"/>
</dbReference>
<evidence type="ECO:0000256" key="2">
    <source>
        <dbReference type="ARBA" id="ARBA00022617"/>
    </source>
</evidence>
<comment type="catalytic activity">
    <reaction evidence="7 10 11">
        <text>2 H2O2 = O2 + 2 H2O</text>
        <dbReference type="Rhea" id="RHEA:20309"/>
        <dbReference type="ChEBI" id="CHEBI:15377"/>
        <dbReference type="ChEBI" id="CHEBI:15379"/>
        <dbReference type="ChEBI" id="CHEBI:16240"/>
        <dbReference type="EC" id="1.11.1.21"/>
    </reaction>
</comment>
<keyword evidence="4 10" id="KW-0560">Oxidoreductase</keyword>
<dbReference type="PRINTS" id="PR00460">
    <property type="entry name" value="BPEROXIDASE"/>
</dbReference>
<dbReference type="PROSITE" id="PS50873">
    <property type="entry name" value="PEROXIDASE_4"/>
    <property type="match status" value="1"/>
</dbReference>
<dbReference type="GO" id="GO:0004096">
    <property type="term" value="F:catalase activity"/>
    <property type="evidence" value="ECO:0007669"/>
    <property type="project" value="UniProtKB-UniRule"/>
</dbReference>
<evidence type="ECO:0000313" key="14">
    <source>
        <dbReference type="Proteomes" id="UP001143349"/>
    </source>
</evidence>
<dbReference type="GO" id="GO:0046872">
    <property type="term" value="F:metal ion binding"/>
    <property type="evidence" value="ECO:0007669"/>
    <property type="project" value="UniProtKB-KW"/>
</dbReference>
<evidence type="ECO:0000256" key="9">
    <source>
        <dbReference type="ARBA" id="ARBA00060838"/>
    </source>
</evidence>
<dbReference type="Proteomes" id="UP001143349">
    <property type="component" value="Unassembled WGS sequence"/>
</dbReference>
<evidence type="ECO:0000256" key="5">
    <source>
        <dbReference type="ARBA" id="ARBA00023004"/>
    </source>
</evidence>
<dbReference type="PRINTS" id="PR00458">
    <property type="entry name" value="PEROXIDASE"/>
</dbReference>
<evidence type="ECO:0000256" key="6">
    <source>
        <dbReference type="ARBA" id="ARBA00023324"/>
    </source>
</evidence>